<comment type="caution">
    <text evidence="3">The sequence shown here is derived from an EMBL/GenBank/DDBJ whole genome shotgun (WGS) entry which is preliminary data.</text>
</comment>
<evidence type="ECO:0000313" key="3">
    <source>
        <dbReference type="EMBL" id="MBP2370133.1"/>
    </source>
</evidence>
<organism evidence="3 4">
    <name type="scientific">Pseudonocardia parietis</name>
    <dbReference type="NCBI Taxonomy" id="570936"/>
    <lineage>
        <taxon>Bacteria</taxon>
        <taxon>Bacillati</taxon>
        <taxon>Actinomycetota</taxon>
        <taxon>Actinomycetes</taxon>
        <taxon>Pseudonocardiales</taxon>
        <taxon>Pseudonocardiaceae</taxon>
        <taxon>Pseudonocardia</taxon>
    </lineage>
</organism>
<gene>
    <name evidence="3" type="ORF">JOF36_005829</name>
</gene>
<dbReference type="EMBL" id="JAGINU010000001">
    <property type="protein sequence ID" value="MBP2370133.1"/>
    <property type="molecule type" value="Genomic_DNA"/>
</dbReference>
<evidence type="ECO:0000259" key="2">
    <source>
        <dbReference type="Pfam" id="PF01656"/>
    </source>
</evidence>
<name>A0ABS4W2F4_9PSEU</name>
<dbReference type="InterPro" id="IPR027417">
    <property type="entry name" value="P-loop_NTPase"/>
</dbReference>
<evidence type="ECO:0000313" key="4">
    <source>
        <dbReference type="Proteomes" id="UP001519295"/>
    </source>
</evidence>
<feature type="domain" description="CobQ/CobB/MinD/ParA nucleotide binding" evidence="2">
    <location>
        <begin position="124"/>
        <end position="193"/>
    </location>
</feature>
<keyword evidence="4" id="KW-1185">Reference proteome</keyword>
<dbReference type="RefSeq" id="WP_245351017.1">
    <property type="nucleotide sequence ID" value="NZ_JAGINU010000001.1"/>
</dbReference>
<dbReference type="InterPro" id="IPR050625">
    <property type="entry name" value="ParA/MinD_ATPase"/>
</dbReference>
<dbReference type="PANTHER" id="PTHR43384:SF14">
    <property type="entry name" value="ESX-1 SECRETION-ASSOCIATED PROTEIN ESPI"/>
    <property type="match status" value="1"/>
</dbReference>
<accession>A0ABS4W2F4</accession>
<protein>
    <submittedName>
        <fullName evidence="3">MinD-like ATPase involved in chromosome partitioning or flagellar assembly</fullName>
    </submittedName>
</protein>
<feature type="compositionally biased region" description="Pro residues" evidence="1">
    <location>
        <begin position="23"/>
        <end position="47"/>
    </location>
</feature>
<evidence type="ECO:0000256" key="1">
    <source>
        <dbReference type="SAM" id="MobiDB-lite"/>
    </source>
</evidence>
<proteinExistence type="predicted"/>
<dbReference type="PANTHER" id="PTHR43384">
    <property type="entry name" value="SEPTUM SITE-DETERMINING PROTEIN MIND HOMOLOG, CHLOROPLASTIC-RELATED"/>
    <property type="match status" value="1"/>
</dbReference>
<dbReference type="InterPro" id="IPR002586">
    <property type="entry name" value="CobQ/CobB/MinD/ParA_Nub-bd_dom"/>
</dbReference>
<dbReference type="Pfam" id="PF01656">
    <property type="entry name" value="CbiA"/>
    <property type="match status" value="1"/>
</dbReference>
<sequence length="368" mass="39485">MARRPEPDPMTWWERYGHRLEGPPVPTRATDPPPTAPPPADPPPTAPEPHEHAVPHEHTVLHEYAVLREADVLRPRIPRPRSGWRRVLHDVTGGRVAPGPGRAEERHAALLERIRGPLTGVHRVAVLSVKGGVGKTTVAAGLGLALAGHRGDRTVVLDADPDAGTLADRLTGDSLTTVRDLLDDIEKIGSWSDVSRYLGLVGRLSVLASEQDPAAGEAFRRDEYERVCDLLGRYFTVLVTDSGTGLVHSAMAGTLARADSVVVVGAPTVDGAGRAAKTLDLLVAHGCENLARDAVVVLSCDRHSADVDSARILDHFRGRVRGVVAVPHDPHLAVGGRIDPERLRPATADAFLELGALVADAFDLRRRD</sequence>
<reference evidence="3 4" key="1">
    <citation type="submission" date="2021-03" db="EMBL/GenBank/DDBJ databases">
        <title>Sequencing the genomes of 1000 actinobacteria strains.</title>
        <authorList>
            <person name="Klenk H.-P."/>
        </authorList>
    </citation>
    <scope>NUCLEOTIDE SEQUENCE [LARGE SCALE GENOMIC DNA]</scope>
    <source>
        <strain evidence="3 4">DSM 45256</strain>
    </source>
</reference>
<dbReference type="Gene3D" id="3.40.50.300">
    <property type="entry name" value="P-loop containing nucleotide triphosphate hydrolases"/>
    <property type="match status" value="1"/>
</dbReference>
<dbReference type="SUPFAM" id="SSF52540">
    <property type="entry name" value="P-loop containing nucleoside triphosphate hydrolases"/>
    <property type="match status" value="1"/>
</dbReference>
<feature type="region of interest" description="Disordered" evidence="1">
    <location>
        <begin position="1"/>
        <end position="52"/>
    </location>
</feature>
<dbReference type="Proteomes" id="UP001519295">
    <property type="component" value="Unassembled WGS sequence"/>
</dbReference>